<proteinExistence type="predicted"/>
<sequence>MEFLFSTICEKLNNPEMSPYQFIGRNKNGLNYLKIFSSLIPGFWSRRKIYGLLFLFMSVRSSLFLSFMSSDLSALSFFT</sequence>
<feature type="transmembrane region" description="Helical" evidence="1">
    <location>
        <begin position="49"/>
        <end position="69"/>
    </location>
</feature>
<evidence type="ECO:0000313" key="2">
    <source>
        <dbReference type="EMBL" id="AAS70814.1"/>
    </source>
</evidence>
<dbReference type="HOGENOM" id="CLU_196721_0_0_12"/>
<keyword evidence="1" id="KW-0472">Membrane</keyword>
<accession>Q72Q70</accession>
<protein>
    <submittedName>
        <fullName evidence="2">Uncharacterized protein</fullName>
    </submittedName>
</protein>
<dbReference type="EMBL" id="AE016823">
    <property type="protein sequence ID" value="AAS70814.1"/>
    <property type="molecule type" value="Genomic_DNA"/>
</dbReference>
<keyword evidence="1" id="KW-0812">Transmembrane</keyword>
<evidence type="ECO:0000256" key="1">
    <source>
        <dbReference type="SAM" id="Phobius"/>
    </source>
</evidence>
<dbReference type="KEGG" id="lic:LIC_12242"/>
<gene>
    <name evidence="2" type="ordered locus">LIC_12242</name>
</gene>
<evidence type="ECO:0000313" key="3">
    <source>
        <dbReference type="Proteomes" id="UP000007037"/>
    </source>
</evidence>
<dbReference type="AlphaFoldDB" id="Q72Q70"/>
<name>Q72Q70_LEPIC</name>
<reference evidence="2 3" key="1">
    <citation type="journal article" date="2004" name="J. Bacteriol.">
        <title>Comparative genomics of two Leptospira interrogans serovars reveals novel insights into physiology and pathogenesis.</title>
        <authorList>
            <person name="Nascimento A.L."/>
            <person name="Ko A.I."/>
            <person name="Martins E.A."/>
            <person name="Monteiro-Vitorello C.B."/>
            <person name="Ho P.L."/>
            <person name="Haake D.A."/>
            <person name="Verjovski-Almeida S."/>
            <person name="Hartskeerl R.A."/>
            <person name="Marques M.V."/>
            <person name="Oliveira M.C."/>
            <person name="Menck C.F."/>
            <person name="Leite L.C."/>
            <person name="Carrer H."/>
            <person name="Coutinho L.L."/>
            <person name="Degrave W.M."/>
            <person name="Dellagostin O.A."/>
            <person name="El-Dorry H."/>
            <person name="Ferro E.S."/>
            <person name="Ferro M.I."/>
            <person name="Furlan L.R."/>
            <person name="Gamberini M."/>
            <person name="Giglioti E.A."/>
            <person name="Goes-Neto A."/>
            <person name="Goldman G.H."/>
            <person name="Goldman M.H."/>
            <person name="Harakava R."/>
            <person name="Jeronimo S.M."/>
            <person name="Junqueira-De-Azevedo I.L."/>
            <person name="Kimura E.T."/>
            <person name="Kuramae E.E."/>
            <person name="Lemos E.G."/>
            <person name="Lemos M.V."/>
            <person name="Marino C.L."/>
            <person name="Nunes L.R."/>
            <person name="De Oliveira R.C."/>
            <person name="Pereira G.G."/>
            <person name="Reis M.S."/>
            <person name="Schriefer A."/>
            <person name="Siqueira W.J."/>
            <person name="Sommer P."/>
            <person name="Tsai S.M."/>
            <person name="Simpson A.J."/>
            <person name="Ferro J.A."/>
            <person name="Camargo L.E."/>
            <person name="Kitajima J.P."/>
            <person name="Setubal J.C."/>
            <person name="Van Sluys M.A."/>
        </authorList>
    </citation>
    <scope>NUCLEOTIDE SEQUENCE [LARGE SCALE GENOMIC DNA]</scope>
    <source>
        <strain evidence="2 3">Fiocruz L1-130</strain>
    </source>
</reference>
<keyword evidence="1" id="KW-1133">Transmembrane helix</keyword>
<organism evidence="2 3">
    <name type="scientific">Leptospira interrogans serogroup Icterohaemorrhagiae serovar copenhageni (strain Fiocruz L1-130)</name>
    <dbReference type="NCBI Taxonomy" id="267671"/>
    <lineage>
        <taxon>Bacteria</taxon>
        <taxon>Pseudomonadati</taxon>
        <taxon>Spirochaetota</taxon>
        <taxon>Spirochaetia</taxon>
        <taxon>Leptospirales</taxon>
        <taxon>Leptospiraceae</taxon>
        <taxon>Leptospira</taxon>
    </lineage>
</organism>
<dbReference type="Proteomes" id="UP000007037">
    <property type="component" value="Chromosome I"/>
</dbReference>